<feature type="transmembrane region" description="Helical" evidence="1">
    <location>
        <begin position="130"/>
        <end position="152"/>
    </location>
</feature>
<keyword evidence="3" id="KW-1185">Reference proteome</keyword>
<proteinExistence type="predicted"/>
<organism evidence="2 3">
    <name type="scientific">Gemmatirosa kalamazoonensis</name>
    <dbReference type="NCBI Taxonomy" id="861299"/>
    <lineage>
        <taxon>Bacteria</taxon>
        <taxon>Pseudomonadati</taxon>
        <taxon>Gemmatimonadota</taxon>
        <taxon>Gemmatimonadia</taxon>
        <taxon>Gemmatimonadales</taxon>
        <taxon>Gemmatimonadaceae</taxon>
        <taxon>Gemmatirosa</taxon>
    </lineage>
</organism>
<reference evidence="2 3" key="1">
    <citation type="journal article" date="2014" name="Genome Announc.">
        <title>Genome Sequence and Methylome of Soil Bacterium Gemmatirosa kalamazoonensis KBS708T, a Member of the Rarely Cultivated Gemmatimonadetes Phylum.</title>
        <authorList>
            <person name="Debruyn J.M."/>
            <person name="Radosevich M."/>
            <person name="Wommack K.E."/>
            <person name="Polson S.W."/>
            <person name="Hauser L.J."/>
            <person name="Fawaz M.N."/>
            <person name="Korlach J."/>
            <person name="Tsai Y.C."/>
        </authorList>
    </citation>
    <scope>NUCLEOTIDE SEQUENCE [LARGE SCALE GENOMIC DNA]</scope>
    <source>
        <strain evidence="2 3">KBS708</strain>
        <plasmid evidence="3">Plasmid 1</plasmid>
    </source>
</reference>
<dbReference type="RefSeq" id="WP_025413897.1">
    <property type="nucleotide sequence ID" value="NZ_CP007129.1"/>
</dbReference>
<geneLocation type="plasmid" evidence="2 3">
    <name>1</name>
</geneLocation>
<dbReference type="AlphaFoldDB" id="W0RSJ8"/>
<feature type="transmembrane region" description="Helical" evidence="1">
    <location>
        <begin position="23"/>
        <end position="41"/>
    </location>
</feature>
<dbReference type="KEGG" id="gba:J421_5028"/>
<dbReference type="GO" id="GO:0140359">
    <property type="term" value="F:ABC-type transporter activity"/>
    <property type="evidence" value="ECO:0007669"/>
    <property type="project" value="InterPro"/>
</dbReference>
<keyword evidence="1" id="KW-0472">Membrane</keyword>
<dbReference type="Proteomes" id="UP000019151">
    <property type="component" value="Plasmid 1"/>
</dbReference>
<accession>W0RSJ8</accession>
<feature type="transmembrane region" description="Helical" evidence="1">
    <location>
        <begin position="210"/>
        <end position="234"/>
    </location>
</feature>
<evidence type="ECO:0000313" key="3">
    <source>
        <dbReference type="Proteomes" id="UP000019151"/>
    </source>
</evidence>
<dbReference type="Pfam" id="PF12679">
    <property type="entry name" value="ABC2_membrane_2"/>
    <property type="match status" value="1"/>
</dbReference>
<gene>
    <name evidence="2" type="ORF">J421_5028</name>
</gene>
<feature type="transmembrane region" description="Helical" evidence="1">
    <location>
        <begin position="164"/>
        <end position="190"/>
    </location>
</feature>
<feature type="transmembrane region" description="Helical" evidence="1">
    <location>
        <begin position="48"/>
        <end position="73"/>
    </location>
</feature>
<keyword evidence="1" id="KW-1133">Transmembrane helix</keyword>
<dbReference type="OrthoDB" id="1068411at2"/>
<dbReference type="InParanoid" id="W0RSJ8"/>
<feature type="transmembrane region" description="Helical" evidence="1">
    <location>
        <begin position="240"/>
        <end position="261"/>
    </location>
</feature>
<dbReference type="HOGENOM" id="CLU_071765_2_0_0"/>
<keyword evidence="2" id="KW-0614">Plasmid</keyword>
<keyword evidence="1" id="KW-0812">Transmembrane</keyword>
<evidence type="ECO:0000256" key="1">
    <source>
        <dbReference type="SAM" id="Phobius"/>
    </source>
</evidence>
<dbReference type="PATRIC" id="fig|861299.3.peg.5081"/>
<dbReference type="EMBL" id="CP007129">
    <property type="protein sequence ID" value="AHG92563.1"/>
    <property type="molecule type" value="Genomic_DNA"/>
</dbReference>
<name>W0RSJ8_9BACT</name>
<evidence type="ECO:0000313" key="2">
    <source>
        <dbReference type="EMBL" id="AHG92563.1"/>
    </source>
</evidence>
<feature type="transmembrane region" description="Helical" evidence="1">
    <location>
        <begin position="93"/>
        <end position="118"/>
    </location>
</feature>
<dbReference type="GO" id="GO:0005886">
    <property type="term" value="C:plasma membrane"/>
    <property type="evidence" value="ECO:0007669"/>
    <property type="project" value="UniProtKB-SubCell"/>
</dbReference>
<sequence>MTPAAVVLRVAGYGTSNVLRSRWLLAYVGFFAVVTDALLRFGGGDGRALLSLVNVVLFVVPLVALVFGTTYLYDAREFTELLLTQPVGRPPLFGGLLLGLALPLAVGFVAGVGLPFAIHGLGSRAEAATLATLLACGVALTLVFVALAFVIATRCDDKVRGLGAAVGLWLALGLVYDGAVLLAVAVFADYPVERPLLAAMLTNPIDLARVLLLLRFDVAALLGYTGAVFARFFGGTAGSLVAASALLAWIVLPLGLGLRAFRRRDF</sequence>
<protein>
    <submittedName>
        <fullName evidence="2">Nitrous-oxide metabolic protein NosY</fullName>
    </submittedName>
</protein>